<dbReference type="SUPFAM" id="SSF53335">
    <property type="entry name" value="S-adenosyl-L-methionine-dependent methyltransferases"/>
    <property type="match status" value="1"/>
</dbReference>
<dbReference type="RefSeq" id="WP_382168257.1">
    <property type="nucleotide sequence ID" value="NZ_JBHTBR010000005.1"/>
</dbReference>
<dbReference type="PANTHER" id="PTHR43667:SF2">
    <property type="entry name" value="FATTY ACID C-METHYL TRANSFERASE"/>
    <property type="match status" value="1"/>
</dbReference>
<dbReference type="CDD" id="cd02440">
    <property type="entry name" value="AdoMet_MTases"/>
    <property type="match status" value="1"/>
</dbReference>
<keyword evidence="7" id="KW-1185">Reference proteome</keyword>
<evidence type="ECO:0000256" key="1">
    <source>
        <dbReference type="ARBA" id="ARBA00010815"/>
    </source>
</evidence>
<reference evidence="7" key="1">
    <citation type="journal article" date="2019" name="Int. J. Syst. Evol. Microbiol.">
        <title>The Global Catalogue of Microorganisms (GCM) 10K type strain sequencing project: providing services to taxonomists for standard genome sequencing and annotation.</title>
        <authorList>
            <consortium name="The Broad Institute Genomics Platform"/>
            <consortium name="The Broad Institute Genome Sequencing Center for Infectious Disease"/>
            <person name="Wu L."/>
            <person name="Ma J."/>
        </authorList>
    </citation>
    <scope>NUCLEOTIDE SEQUENCE [LARGE SCALE GENOMIC DNA]</scope>
    <source>
        <strain evidence="7">CCUG 51308</strain>
    </source>
</reference>
<keyword evidence="5" id="KW-0443">Lipid metabolism</keyword>
<evidence type="ECO:0000256" key="4">
    <source>
        <dbReference type="ARBA" id="ARBA00022691"/>
    </source>
</evidence>
<dbReference type="Proteomes" id="UP001596492">
    <property type="component" value="Unassembled WGS sequence"/>
</dbReference>
<keyword evidence="4" id="KW-0949">S-adenosyl-L-methionine</keyword>
<accession>A0ABW2INU8</accession>
<dbReference type="GO" id="GO:0008168">
    <property type="term" value="F:methyltransferase activity"/>
    <property type="evidence" value="ECO:0007669"/>
    <property type="project" value="UniProtKB-KW"/>
</dbReference>
<gene>
    <name evidence="6" type="ORF">ACFQS8_13560</name>
</gene>
<dbReference type="InterPro" id="IPR029063">
    <property type="entry name" value="SAM-dependent_MTases_sf"/>
</dbReference>
<dbReference type="InterPro" id="IPR003333">
    <property type="entry name" value="CMAS"/>
</dbReference>
<keyword evidence="3 6" id="KW-0808">Transferase</keyword>
<dbReference type="Pfam" id="PF02353">
    <property type="entry name" value="CMAS"/>
    <property type="match status" value="1"/>
</dbReference>
<evidence type="ECO:0000313" key="6">
    <source>
        <dbReference type="EMBL" id="MFC7292653.1"/>
    </source>
</evidence>
<sequence length="393" mass="44538">MIISSKSASKKFFALLDRIHTGTLNVQTPDGKLHQFGQGNPCVNWEIHDWDVLSALALRGDVGLGETYAQGMWDTPDLEALSTLALLNHDVIKTPFGGATFQRLLFMATDKFTRANSKSGSRRNIAAHYDISNDFYSRWLDPSMTYSAALYNKENQSLEDAQHAKYDRLLNAVRSSGENTLEIGCGWGGFAERALSTSDQNLTAVTISKAQHAFANKRLAQNGLNERADIRLQDYRDIKGKFDSIISIEMVEAVGQRYWPTYFKTIKDRLADNGRAALQAIIVEDEAFDTYRNRTDFIRQYTFPGGMLISPGEITRQAEKVGLKADNLFRFGKDYARTLREWRGKFMETNQDLEKEGYKKEFLRGWQYYLDTCAAAFEQGTRTNVVHVELSHA</sequence>
<comment type="similarity">
    <text evidence="1">Belongs to the CFA/CMAS family.</text>
</comment>
<evidence type="ECO:0000256" key="2">
    <source>
        <dbReference type="ARBA" id="ARBA00022603"/>
    </source>
</evidence>
<dbReference type="PIRSF" id="PIRSF003085">
    <property type="entry name" value="CMAS"/>
    <property type="match status" value="1"/>
</dbReference>
<evidence type="ECO:0000256" key="3">
    <source>
        <dbReference type="ARBA" id="ARBA00022679"/>
    </source>
</evidence>
<proteinExistence type="inferred from homology"/>
<dbReference type="EC" id="2.1.1.-" evidence="6"/>
<evidence type="ECO:0000313" key="7">
    <source>
        <dbReference type="Proteomes" id="UP001596492"/>
    </source>
</evidence>
<dbReference type="GO" id="GO:0032259">
    <property type="term" value="P:methylation"/>
    <property type="evidence" value="ECO:0007669"/>
    <property type="project" value="UniProtKB-KW"/>
</dbReference>
<dbReference type="PANTHER" id="PTHR43667">
    <property type="entry name" value="CYCLOPROPANE-FATTY-ACYL-PHOSPHOLIPID SYNTHASE"/>
    <property type="match status" value="1"/>
</dbReference>
<comment type="caution">
    <text evidence="6">The sequence shown here is derived from an EMBL/GenBank/DDBJ whole genome shotgun (WGS) entry which is preliminary data.</text>
</comment>
<organism evidence="6 7">
    <name type="scientific">Hirschia litorea</name>
    <dbReference type="NCBI Taxonomy" id="1199156"/>
    <lineage>
        <taxon>Bacteria</taxon>
        <taxon>Pseudomonadati</taxon>
        <taxon>Pseudomonadota</taxon>
        <taxon>Alphaproteobacteria</taxon>
        <taxon>Hyphomonadales</taxon>
        <taxon>Hyphomonadaceae</taxon>
        <taxon>Hirschia</taxon>
    </lineage>
</organism>
<protein>
    <submittedName>
        <fullName evidence="6">Class I SAM-dependent methyltransferase</fullName>
        <ecNumber evidence="6">2.1.1.-</ecNumber>
    </submittedName>
</protein>
<keyword evidence="2 6" id="KW-0489">Methyltransferase</keyword>
<name>A0ABW2INU8_9PROT</name>
<evidence type="ECO:0000256" key="5">
    <source>
        <dbReference type="ARBA" id="ARBA00023098"/>
    </source>
</evidence>
<dbReference type="InterPro" id="IPR050723">
    <property type="entry name" value="CFA/CMAS"/>
</dbReference>
<dbReference type="Gene3D" id="3.40.50.150">
    <property type="entry name" value="Vaccinia Virus protein VP39"/>
    <property type="match status" value="1"/>
</dbReference>
<dbReference type="EMBL" id="JBHTBR010000005">
    <property type="protein sequence ID" value="MFC7292653.1"/>
    <property type="molecule type" value="Genomic_DNA"/>
</dbReference>